<evidence type="ECO:0000256" key="4">
    <source>
        <dbReference type="ARBA" id="ARBA00023163"/>
    </source>
</evidence>
<keyword evidence="4" id="KW-0804">Transcription</keyword>
<name>A0ABD2QLM9_9PLAT</name>
<evidence type="ECO:0000256" key="2">
    <source>
        <dbReference type="ARBA" id="ARBA00009430"/>
    </source>
</evidence>
<sequence length="301" mass="34272">MKDTKYILSVAYPKYFIESSFSTVLYNKKTKRLSVIHSKAEFLIPVFTTSNEESPEMTPIVPKASDTFGSARLQKALREREKHAISSEVGKDLQLMGKEIKSINRIENSQKTMAERVGSDGLVDISVVLPYFNVDTINVSDIYPISELCPDSLFEVFKKNLEDIYIAPGKGDTKQVFRTVYSRALKFAHNDSNSEASTKDKALLVYLRALMVLFTAHPKVLKTRYPFPDEDKVIGKVANMFTTFILTGNQKSKIMTPVLKQRLLNYILITLLHIDRYTTKIDDYLCQDLSLTSDQLVYYST</sequence>
<evidence type="ECO:0000313" key="7">
    <source>
        <dbReference type="Proteomes" id="UP001626550"/>
    </source>
</evidence>
<reference evidence="6 7" key="1">
    <citation type="submission" date="2024-11" db="EMBL/GenBank/DDBJ databases">
        <title>Adaptive evolution of stress response genes in parasites aligns with host niche diversity.</title>
        <authorList>
            <person name="Hahn C."/>
            <person name="Resl P."/>
        </authorList>
    </citation>
    <scope>NUCLEOTIDE SEQUENCE [LARGE SCALE GENOMIC DNA]</scope>
    <source>
        <strain evidence="6">EGGRZ-B1_66</strain>
        <tissue evidence="6">Body</tissue>
    </source>
</reference>
<protein>
    <submittedName>
        <fullName evidence="6">Uncharacterized protein</fullName>
    </submittedName>
</protein>
<comment type="caution">
    <text evidence="6">The sequence shown here is derived from an EMBL/GenBank/DDBJ whole genome shotgun (WGS) entry which is preliminary data.</text>
</comment>
<keyword evidence="5" id="KW-0539">Nucleus</keyword>
<evidence type="ECO:0000256" key="1">
    <source>
        <dbReference type="ARBA" id="ARBA00004604"/>
    </source>
</evidence>
<dbReference type="GO" id="GO:0000428">
    <property type="term" value="C:DNA-directed RNA polymerase complex"/>
    <property type="evidence" value="ECO:0007669"/>
    <property type="project" value="UniProtKB-KW"/>
</dbReference>
<comment type="similarity">
    <text evidence="2">Belongs to the eukaryotic RPA49/POLR1E RNA polymerase subunit family.</text>
</comment>
<dbReference type="PANTHER" id="PTHR14440">
    <property type="entry name" value="DNA-DIRECTED RNA POLYMERASE I SUBUNIT RPA49"/>
    <property type="match status" value="1"/>
</dbReference>
<keyword evidence="3" id="KW-0240">DNA-directed RNA polymerase</keyword>
<dbReference type="GO" id="GO:0005730">
    <property type="term" value="C:nucleolus"/>
    <property type="evidence" value="ECO:0007669"/>
    <property type="project" value="UniProtKB-SubCell"/>
</dbReference>
<evidence type="ECO:0000256" key="3">
    <source>
        <dbReference type="ARBA" id="ARBA00022478"/>
    </source>
</evidence>
<comment type="subcellular location">
    <subcellularLocation>
        <location evidence="1">Nucleus</location>
        <location evidence="1">Nucleolus</location>
    </subcellularLocation>
</comment>
<dbReference type="EMBL" id="JBJKFK010000052">
    <property type="protein sequence ID" value="KAL3320438.1"/>
    <property type="molecule type" value="Genomic_DNA"/>
</dbReference>
<keyword evidence="7" id="KW-1185">Reference proteome</keyword>
<gene>
    <name evidence="6" type="ORF">Ciccas_000888</name>
</gene>
<dbReference type="InterPro" id="IPR009668">
    <property type="entry name" value="RNA_pol-assoc_fac_A49-like"/>
</dbReference>
<dbReference type="AlphaFoldDB" id="A0ABD2QLM9"/>
<dbReference type="Proteomes" id="UP001626550">
    <property type="component" value="Unassembled WGS sequence"/>
</dbReference>
<evidence type="ECO:0000256" key="5">
    <source>
        <dbReference type="ARBA" id="ARBA00023242"/>
    </source>
</evidence>
<dbReference type="Pfam" id="PF06870">
    <property type="entry name" value="RNA_pol_I_A49"/>
    <property type="match status" value="1"/>
</dbReference>
<proteinExistence type="inferred from homology"/>
<evidence type="ECO:0000313" key="6">
    <source>
        <dbReference type="EMBL" id="KAL3320438.1"/>
    </source>
</evidence>
<organism evidence="6 7">
    <name type="scientific">Cichlidogyrus casuarinus</name>
    <dbReference type="NCBI Taxonomy" id="1844966"/>
    <lineage>
        <taxon>Eukaryota</taxon>
        <taxon>Metazoa</taxon>
        <taxon>Spiralia</taxon>
        <taxon>Lophotrochozoa</taxon>
        <taxon>Platyhelminthes</taxon>
        <taxon>Monogenea</taxon>
        <taxon>Monopisthocotylea</taxon>
        <taxon>Dactylogyridea</taxon>
        <taxon>Ancyrocephalidae</taxon>
        <taxon>Cichlidogyrus</taxon>
    </lineage>
</organism>
<accession>A0ABD2QLM9</accession>